<evidence type="ECO:0000313" key="3">
    <source>
        <dbReference type="Proteomes" id="UP001200145"/>
    </source>
</evidence>
<reference evidence="2 3" key="1">
    <citation type="submission" date="2022-01" db="EMBL/GenBank/DDBJ databases">
        <title>Flavihumibacter sp. nov., isolated from sediment of a river.</title>
        <authorList>
            <person name="Liu H."/>
        </authorList>
    </citation>
    <scope>NUCLEOTIDE SEQUENCE [LARGE SCALE GENOMIC DNA]</scope>
    <source>
        <strain evidence="2 3">RY-1</strain>
    </source>
</reference>
<evidence type="ECO:0000256" key="1">
    <source>
        <dbReference type="SAM" id="MobiDB-lite"/>
    </source>
</evidence>
<organism evidence="2 3">
    <name type="scientific">Flavihumibacter fluminis</name>
    <dbReference type="NCBI Taxonomy" id="2909236"/>
    <lineage>
        <taxon>Bacteria</taxon>
        <taxon>Pseudomonadati</taxon>
        <taxon>Bacteroidota</taxon>
        <taxon>Chitinophagia</taxon>
        <taxon>Chitinophagales</taxon>
        <taxon>Chitinophagaceae</taxon>
        <taxon>Flavihumibacter</taxon>
    </lineage>
</organism>
<dbReference type="InterPro" id="IPR008323">
    <property type="entry name" value="UCP033563"/>
</dbReference>
<feature type="region of interest" description="Disordered" evidence="1">
    <location>
        <begin position="1"/>
        <end position="22"/>
    </location>
</feature>
<evidence type="ECO:0000313" key="2">
    <source>
        <dbReference type="EMBL" id="MCF1715868.1"/>
    </source>
</evidence>
<accession>A0ABS9BLJ2</accession>
<dbReference type="PIRSF" id="PIRSF033563">
    <property type="entry name" value="UCP033563"/>
    <property type="match status" value="1"/>
</dbReference>
<dbReference type="PANTHER" id="PTHR36454:SF1">
    <property type="entry name" value="DUF1015 DOMAIN-CONTAINING PROTEIN"/>
    <property type="match status" value="1"/>
</dbReference>
<sequence length="409" mass="46360">MARIQPFKAVRPQTEKAAQVASPPYDVLNSAEAAEQTKNNPNSFLRITKSEVDLPGIADIHTAEVYEKAKSNLQDFLSKGILIREDKPCYYIYELVMNGRHQTGLVAVSSVDDYEADIIKKHEFTRPEKEQDRINHIRTSGAQTGNVFLAYRDVAAINSLIEDWKQRTPLYDFVAEDGIGHTIWVVNEEAAIAQLTELFDKEVPYTYIADGHHRAASAAKVRKSLEAGYHDHANYFLTTLFPAGELHIMDYNRVVKDLNGHTESDFLRALYDHFEVERMPSAFSPTRLHEFGMYLGEQWFKLTAKEGTYKTDPIGVLDVTILSELILDPMLGIKDQRTDKRIDFVGGIRGLGELEKRVNSGEMKIAFSLHPVSIQQLFDIADSGNVMPPKSTWFEPKLRDGLLTHLIYE</sequence>
<dbReference type="RefSeq" id="WP_234866816.1">
    <property type="nucleotide sequence ID" value="NZ_JAKEVY010000003.1"/>
</dbReference>
<name>A0ABS9BLJ2_9BACT</name>
<dbReference type="PANTHER" id="PTHR36454">
    <property type="entry name" value="LMO2823 PROTEIN"/>
    <property type="match status" value="1"/>
</dbReference>
<gene>
    <name evidence="2" type="ORF">L0U88_14610</name>
</gene>
<dbReference type="EMBL" id="JAKEVY010000003">
    <property type="protein sequence ID" value="MCF1715868.1"/>
    <property type="molecule type" value="Genomic_DNA"/>
</dbReference>
<keyword evidence="3" id="KW-1185">Reference proteome</keyword>
<dbReference type="Proteomes" id="UP001200145">
    <property type="component" value="Unassembled WGS sequence"/>
</dbReference>
<comment type="caution">
    <text evidence="2">The sequence shown here is derived from an EMBL/GenBank/DDBJ whole genome shotgun (WGS) entry which is preliminary data.</text>
</comment>
<proteinExistence type="predicted"/>
<protein>
    <submittedName>
        <fullName evidence="2">DUF1015 family protein</fullName>
    </submittedName>
</protein>
<dbReference type="Pfam" id="PF06245">
    <property type="entry name" value="DUF1015"/>
    <property type="match status" value="1"/>
</dbReference>